<feature type="compositionally biased region" description="Polar residues" evidence="5">
    <location>
        <begin position="1522"/>
        <end position="1541"/>
    </location>
</feature>
<dbReference type="Pfam" id="PF00746">
    <property type="entry name" value="Gram_pos_anchor"/>
    <property type="match status" value="1"/>
</dbReference>
<dbReference type="EMBL" id="JBHTOK010000006">
    <property type="protein sequence ID" value="MFD1440042.1"/>
    <property type="molecule type" value="Genomic_DNA"/>
</dbReference>
<keyword evidence="1" id="KW-0134">Cell wall</keyword>
<evidence type="ECO:0000313" key="8">
    <source>
        <dbReference type="EMBL" id="MFD1440042.1"/>
    </source>
</evidence>
<feature type="region of interest" description="Disordered" evidence="5">
    <location>
        <begin position="1390"/>
        <end position="1461"/>
    </location>
</feature>
<feature type="compositionally biased region" description="Low complexity" evidence="5">
    <location>
        <begin position="1510"/>
        <end position="1521"/>
    </location>
</feature>
<protein>
    <submittedName>
        <fullName evidence="8">MBG domain-containing protein</fullName>
    </submittedName>
</protein>
<keyword evidence="3" id="KW-0732">Signal</keyword>
<evidence type="ECO:0000256" key="2">
    <source>
        <dbReference type="ARBA" id="ARBA00022525"/>
    </source>
</evidence>
<keyword evidence="9" id="KW-1185">Reference proteome</keyword>
<name>A0ABW4CVZ1_9LACO</name>
<evidence type="ECO:0000256" key="6">
    <source>
        <dbReference type="SAM" id="Phobius"/>
    </source>
</evidence>
<feature type="region of interest" description="Disordered" evidence="5">
    <location>
        <begin position="1235"/>
        <end position="1254"/>
    </location>
</feature>
<feature type="region of interest" description="Disordered" evidence="5">
    <location>
        <begin position="1653"/>
        <end position="1706"/>
    </location>
</feature>
<dbReference type="Pfam" id="PF19258">
    <property type="entry name" value="KxYKxGKxW_sig"/>
    <property type="match status" value="1"/>
</dbReference>
<organism evidence="8 9">
    <name type="scientific">Lacticaseibacillus hegangensis</name>
    <dbReference type="NCBI Taxonomy" id="2486010"/>
    <lineage>
        <taxon>Bacteria</taxon>
        <taxon>Bacillati</taxon>
        <taxon>Bacillota</taxon>
        <taxon>Bacilli</taxon>
        <taxon>Lactobacillales</taxon>
        <taxon>Lactobacillaceae</taxon>
        <taxon>Lacticaseibacillus</taxon>
    </lineage>
</organism>
<feature type="compositionally biased region" description="Low complexity" evidence="5">
    <location>
        <begin position="1401"/>
        <end position="1422"/>
    </location>
</feature>
<dbReference type="InterPro" id="IPR019931">
    <property type="entry name" value="LPXTG_anchor"/>
</dbReference>
<keyword evidence="4" id="KW-0572">Peptidoglycan-anchor</keyword>
<evidence type="ECO:0000256" key="5">
    <source>
        <dbReference type="SAM" id="MobiDB-lite"/>
    </source>
</evidence>
<dbReference type="RefSeq" id="WP_379908944.1">
    <property type="nucleotide sequence ID" value="NZ_JBHTOK010000006.1"/>
</dbReference>
<evidence type="ECO:0000313" key="9">
    <source>
        <dbReference type="Proteomes" id="UP001597212"/>
    </source>
</evidence>
<feature type="compositionally biased region" description="Polar residues" evidence="5">
    <location>
        <begin position="1660"/>
        <end position="1686"/>
    </location>
</feature>
<keyword evidence="6" id="KW-1133">Transmembrane helix</keyword>
<feature type="compositionally biased region" description="Polar residues" evidence="5">
    <location>
        <begin position="1390"/>
        <end position="1400"/>
    </location>
</feature>
<dbReference type="InterPro" id="IPR041277">
    <property type="entry name" value="MBG_Lactobacillales"/>
</dbReference>
<proteinExistence type="predicted"/>
<gene>
    <name evidence="8" type="ORF">ACFQ5K_01370</name>
</gene>
<keyword evidence="6" id="KW-0472">Membrane</keyword>
<dbReference type="Pfam" id="PF17966">
    <property type="entry name" value="Muc_B2"/>
    <property type="match status" value="2"/>
</dbReference>
<sequence length="1735" mass="180577">MLFNQDKKSHLQTAMADKKIHFKMYKSGKLWLYAGITLLGLTQFAFSPKTVQADTIPTPETEAVTKAAASTTAHTTDQAVKLATSDSSTASTAASAPASAASSAAQTSAARASAVPAAKPTITAAELLSKLPQGTALTQTPTQYVFDLPADSDPIVIKSLVDDYSLDKGVELNYKQAATQQTVLDKPGSSTAANEVVNSGGSGSTAMATLAEDIGTHMTVNYVDVYTGKTVASADETFKTATVANSATDATVTAQMSANAALNGKYTMADATSLSLNQKTQTSNVTVTATGSFDVLVAPVASSVNLKVGSFYANYGATATNTLYSLLNNPQLDPNGNLVNQRAVIYPDASGAATGQQTTALRALLGGNDAKLADALKNLLNNPAYLKVNAGTNGTNGGTKDVGKYTYTITDTGRKLISDTLLKLTKGKFTLATASLTGAATTNTFYITNKFTLGTGTHIYDGQTLAEILPSLPLYLDTLNPAETASRTEIKNVGLTASDFTFSNGASDVSDAATYKVSLNNSGLAKVQAAYAAQFPDSTSNVTPLDISEAISSIEISKRPANAIFELTGYAADSNGDPHYTTNDLKLVFDVPHVDGLEDIVAGDKTPKYDPATITPDDLNLIQLSDNQVVIVLVNTTIQNKITTDNPNYAITWTPSQLNISNASDDTDTKTVSIQAVDASDSTKLVGTATTLTLNRQYRMVSLSSAAQGSQLINSYKIYSNWQLAGDFPTITVAPPAGQTANISTIDESTLTTTGQNVGDALTAATTVETTDPVTILVPVVLTSPNVMKPAPTEEGTTSDSKKLYAETHKTYTVTATGHIGSADGEEVAQTDAAANQTFTFTRTYEVDAASGKATGKYGEWTLASENGPVEISPAEKTGYAATPQSVTAAEIQAKLDAFKVEASTDADTDTINFIYTTNVSDVTIPINPGDPIDPNNSTSPKSDTKITANQLSKQVVRVISDKFVGGVKDGLTDTLTTQTVTYTRAAQFDKATGKFVAFTDWTSETLGFAAYTPAAVDGYKVDPASVDTGNAKAALEALEDSNNQASVSVNSVLFTYTYIGGTFPDEDGGQTTLKTNDKGEINSIDKTWPNGDKTHVDIDTDSNVATATETPKGGQPSEPVTINPGETAVVGKTTVGNNEPNGIMMTRPSDPSSTTSPSTTETVTPDGGITIGKVPDAVSTTKDDYYGPTTTPDPDGGTTTVNTNKDHKVTSIDKTWPNGDKTHVDISTDTNVATATETPKSGQPTTPVTINPGETKVVGITTVGNNEPNGITMTRPSDPSSTTSPSTTETVTPDGGITIGKVPDAVSTTKDDYYGPTTTPDPDGGTTTVNTNKDHKVTSIDKTWSNGDKTHVDIDTDTNVATATETPKGGQPTALVTLNPGETAVVGKTTVTNNEPNGITMTRPSDPSSTTSPSITETVTPDGGITLSKVPDAVSTTKDDYYGPTTTPDPDGGTTTVTTNPEHKVTTIDKIWSNGDKTHVVIDTDTNVAVATETPKGGWPSEPVTIEPGKTGTVGKTTVTNNEPNGITLTRQTDGTSTTGEHIDDQGNVSDVKTAVSTNPPFTTQTQQPNINETTNNGTTTTITGSGTPGATITVNTNGGPVTTVVDQNGHWTIQIPDTKPGDTVTIAQHDGQKPESEPITITIPAVTTTAETGKTPAGQDNPSTPQPSTSGNESGTLNKRSSLPDTDAAAAERGRKALPQTGETQSASLALIGAALIGLFGLTGVEKRRKHNN</sequence>
<evidence type="ECO:0000256" key="4">
    <source>
        <dbReference type="ARBA" id="ARBA00023088"/>
    </source>
</evidence>
<reference evidence="9" key="1">
    <citation type="journal article" date="2019" name="Int. J. Syst. Evol. Microbiol.">
        <title>The Global Catalogue of Microorganisms (GCM) 10K type strain sequencing project: providing services to taxonomists for standard genome sequencing and annotation.</title>
        <authorList>
            <consortium name="The Broad Institute Genomics Platform"/>
            <consortium name="The Broad Institute Genome Sequencing Center for Infectious Disease"/>
            <person name="Wu L."/>
            <person name="Ma J."/>
        </authorList>
    </citation>
    <scope>NUCLEOTIDE SEQUENCE [LARGE SCALE GENOMIC DNA]</scope>
    <source>
        <strain evidence="9">CCM 8912</strain>
    </source>
</reference>
<feature type="region of interest" description="Disordered" evidence="5">
    <location>
        <begin position="1076"/>
        <end position="1206"/>
    </location>
</feature>
<evidence type="ECO:0000259" key="7">
    <source>
        <dbReference type="PROSITE" id="PS50847"/>
    </source>
</evidence>
<feature type="region of interest" description="Disordered" evidence="5">
    <location>
        <begin position="1264"/>
        <end position="1333"/>
    </location>
</feature>
<feature type="compositionally biased region" description="Low complexity" evidence="5">
    <location>
        <begin position="1187"/>
        <end position="1201"/>
    </location>
</feature>
<feature type="compositionally biased region" description="Low complexity" evidence="5">
    <location>
        <begin position="1273"/>
        <end position="1294"/>
    </location>
</feature>
<evidence type="ECO:0000256" key="1">
    <source>
        <dbReference type="ARBA" id="ARBA00022512"/>
    </source>
</evidence>
<dbReference type="PROSITE" id="PS50847">
    <property type="entry name" value="GRAM_POS_ANCHORING"/>
    <property type="match status" value="1"/>
</dbReference>
<feature type="compositionally biased region" description="Low complexity" evidence="5">
    <location>
        <begin position="1315"/>
        <end position="1329"/>
    </location>
</feature>
<feature type="compositionally biased region" description="Low complexity" evidence="5">
    <location>
        <begin position="1443"/>
        <end position="1460"/>
    </location>
</feature>
<keyword evidence="2" id="KW-0964">Secreted</keyword>
<feature type="compositionally biased region" description="Polar residues" evidence="5">
    <location>
        <begin position="1235"/>
        <end position="1250"/>
    </location>
</feature>
<dbReference type="Gene3D" id="2.60.40.4300">
    <property type="match status" value="2"/>
</dbReference>
<evidence type="ECO:0000256" key="3">
    <source>
        <dbReference type="ARBA" id="ARBA00022729"/>
    </source>
</evidence>
<accession>A0ABW4CVZ1</accession>
<feature type="region of interest" description="Disordered" evidence="5">
    <location>
        <begin position="1493"/>
        <end position="1547"/>
    </location>
</feature>
<dbReference type="InterPro" id="IPR022263">
    <property type="entry name" value="KxYKxGKxW"/>
</dbReference>
<comment type="caution">
    <text evidence="8">The sequence shown here is derived from an EMBL/GenBank/DDBJ whole genome shotgun (WGS) entry which is preliminary data.</text>
</comment>
<keyword evidence="6" id="KW-0812">Transmembrane</keyword>
<feature type="transmembrane region" description="Helical" evidence="6">
    <location>
        <begin position="1709"/>
        <end position="1727"/>
    </location>
</feature>
<dbReference type="Proteomes" id="UP001597212">
    <property type="component" value="Unassembled WGS sequence"/>
</dbReference>
<feature type="domain" description="Gram-positive cocci surface proteins LPxTG" evidence="7">
    <location>
        <begin position="1700"/>
        <end position="1735"/>
    </location>
</feature>
<dbReference type="NCBIfam" id="TIGR01167">
    <property type="entry name" value="LPXTG_anchor"/>
    <property type="match status" value="1"/>
</dbReference>
<dbReference type="InterPro" id="IPR041495">
    <property type="entry name" value="Mub_B2"/>
</dbReference>
<feature type="compositionally biased region" description="Low complexity" evidence="5">
    <location>
        <begin position="1147"/>
        <end position="1166"/>
    </location>
</feature>
<dbReference type="NCBIfam" id="TIGR03715">
    <property type="entry name" value="KxYKxGKxW"/>
    <property type="match status" value="1"/>
</dbReference>
<dbReference type="Pfam" id="PF17883">
    <property type="entry name" value="MBG"/>
    <property type="match status" value="1"/>
</dbReference>